<gene>
    <name evidence="3" type="ordered locus">MICA_2463</name>
</gene>
<keyword evidence="4" id="KW-1185">Reference proteome</keyword>
<dbReference type="InterPro" id="IPR000898">
    <property type="entry name" value="Indolamine_dOase"/>
</dbReference>
<dbReference type="GO" id="GO:0046872">
    <property type="term" value="F:metal ion binding"/>
    <property type="evidence" value="ECO:0007669"/>
    <property type="project" value="UniProtKB-KW"/>
</dbReference>
<keyword evidence="1" id="KW-0479">Metal-binding</keyword>
<keyword evidence="2" id="KW-0408">Iron</keyword>
<dbReference type="InterPro" id="IPR037217">
    <property type="entry name" value="Trp/Indoleamine_2_3_dOase-like"/>
</dbReference>
<dbReference type="AlphaFoldDB" id="G2KNW9"/>
<dbReference type="PANTHER" id="PTHR28657">
    <property type="entry name" value="INDOLEAMINE 2,3-DIOXYGENASE"/>
    <property type="match status" value="1"/>
</dbReference>
<dbReference type="eggNOG" id="ENOG502ZDD0">
    <property type="taxonomic scope" value="Bacteria"/>
</dbReference>
<sequence length="395" mass="44249">MLKLSDYDITPDRGFLAPYEMDEVTLPSDFNAILISGKHLSDLMLTGRVRHFLNALPEIDMAAHIDHLNDAQLRRLMVHYSFIVQAYVWGEKEAAQTLPRNLAVPYCILADKIGQFPLLPYSSYTLDNWAKLDPRGDVALNNIYVIQNFYDGLDENWFILVHVEIEAKAGAALAAIPGLLDALAAKDGAGVTTGLRTILAAWEKINPVFDRMPEGCDPYIYYHRVRPYIHGWKGNPALPDGLIYDGVAKYAGKPQPFRGQTGSQSSIVPTMDALLGIAHENDPLREYLDELHQYRPPRHRKFIEDVAKNSNLRDFVAASGSAELVGLYNDIVNHVQAFRTRHLEYAASYINKQARDSEGNPVDIGTGGTPFMKYLKKHRDESGQHLLPLPPEKSA</sequence>
<evidence type="ECO:0000256" key="2">
    <source>
        <dbReference type="ARBA" id="ARBA00023004"/>
    </source>
</evidence>
<evidence type="ECO:0000313" key="4">
    <source>
        <dbReference type="Proteomes" id="UP000009286"/>
    </source>
</evidence>
<dbReference type="GO" id="GO:0020037">
    <property type="term" value="F:heme binding"/>
    <property type="evidence" value="ECO:0007669"/>
    <property type="project" value="InterPro"/>
</dbReference>
<dbReference type="STRING" id="856793.MICA_2463"/>
<evidence type="ECO:0000256" key="1">
    <source>
        <dbReference type="ARBA" id="ARBA00022723"/>
    </source>
</evidence>
<proteinExistence type="predicted"/>
<dbReference type="PANTHER" id="PTHR28657:SF5">
    <property type="entry name" value="INDOLEAMINE 2,3-DIOXYGENASE"/>
    <property type="match status" value="1"/>
</dbReference>
<organism evidence="3 4">
    <name type="scientific">Micavibrio aeruginosavorus (strain ARL-13)</name>
    <dbReference type="NCBI Taxonomy" id="856793"/>
    <lineage>
        <taxon>Bacteria</taxon>
        <taxon>Pseudomonadati</taxon>
        <taxon>Bdellovibrionota</taxon>
        <taxon>Bdellovibrionia</taxon>
        <taxon>Bdellovibrionales</taxon>
        <taxon>Pseudobdellovibrionaceae</taxon>
        <taxon>Micavibrio</taxon>
    </lineage>
</organism>
<dbReference type="Gene3D" id="1.20.58.480">
    <property type="match status" value="1"/>
</dbReference>
<evidence type="ECO:0000313" key="3">
    <source>
        <dbReference type="EMBL" id="AEP10764.1"/>
    </source>
</evidence>
<dbReference type="GO" id="GO:0051213">
    <property type="term" value="F:dioxygenase activity"/>
    <property type="evidence" value="ECO:0007669"/>
    <property type="project" value="UniProtKB-KW"/>
</dbReference>
<protein>
    <submittedName>
        <fullName evidence="3">Indoleamine 2,3-dioxygenase family protein</fullName>
    </submittedName>
</protein>
<dbReference type="HOGENOM" id="CLU_010089_1_0_5"/>
<dbReference type="KEGG" id="mai:MICA_2463"/>
<keyword evidence="3" id="KW-0560">Oxidoreductase</keyword>
<dbReference type="Pfam" id="PF01231">
    <property type="entry name" value="IDO"/>
    <property type="match status" value="1"/>
</dbReference>
<reference evidence="3 4" key="1">
    <citation type="journal article" date="2011" name="BMC Genomics">
        <title>Genomic insights into an obligate epibiotic bacterial predator: Micavibrio aeruginosavorus ARL-13.</title>
        <authorList>
            <person name="Wang Z."/>
            <person name="Kadouri D."/>
            <person name="Wu M."/>
        </authorList>
    </citation>
    <scope>NUCLEOTIDE SEQUENCE [LARGE SCALE GENOMIC DNA]</scope>
    <source>
        <strain evidence="3 4">ARL-13</strain>
    </source>
</reference>
<dbReference type="EMBL" id="CP002382">
    <property type="protein sequence ID" value="AEP10764.1"/>
    <property type="molecule type" value="Genomic_DNA"/>
</dbReference>
<dbReference type="OrthoDB" id="505370at2"/>
<keyword evidence="3" id="KW-0223">Dioxygenase</keyword>
<dbReference type="GO" id="GO:0019441">
    <property type="term" value="P:L-tryptophan catabolic process to kynurenine"/>
    <property type="evidence" value="ECO:0007669"/>
    <property type="project" value="InterPro"/>
</dbReference>
<dbReference type="Proteomes" id="UP000009286">
    <property type="component" value="Chromosome"/>
</dbReference>
<dbReference type="SUPFAM" id="SSF140959">
    <property type="entry name" value="Indolic compounds 2,3-dioxygenase-like"/>
    <property type="match status" value="1"/>
</dbReference>
<accession>G2KNW9</accession>
<name>G2KNW9_MICAA</name>
<dbReference type="RefSeq" id="WP_014103987.1">
    <property type="nucleotide sequence ID" value="NC_016026.1"/>
</dbReference>